<evidence type="ECO:0000259" key="3">
    <source>
        <dbReference type="Pfam" id="PF04775"/>
    </source>
</evidence>
<dbReference type="STRING" id="1458275.AZ34_06455"/>
<organism evidence="5 6">
    <name type="scientific">Hylemonella gracilis str. Niagara R</name>
    <dbReference type="NCBI Taxonomy" id="1458275"/>
    <lineage>
        <taxon>Bacteria</taxon>
        <taxon>Pseudomonadati</taxon>
        <taxon>Pseudomonadota</taxon>
        <taxon>Betaproteobacteria</taxon>
        <taxon>Burkholderiales</taxon>
        <taxon>Comamonadaceae</taxon>
        <taxon>Hylemonella</taxon>
    </lineage>
</organism>
<dbReference type="SUPFAM" id="SSF53474">
    <property type="entry name" value="alpha/beta-Hydrolases"/>
    <property type="match status" value="1"/>
</dbReference>
<dbReference type="Pfam" id="PF08840">
    <property type="entry name" value="BAAT_C"/>
    <property type="match status" value="1"/>
</dbReference>
<dbReference type="InterPro" id="IPR016662">
    <property type="entry name" value="Acyl-CoA_thioEstase_long-chain"/>
</dbReference>
<dbReference type="InterPro" id="IPR042490">
    <property type="entry name" value="Thio_Ohase/BAAT_N"/>
</dbReference>
<dbReference type="OrthoDB" id="8922993at2"/>
<dbReference type="GO" id="GO:0006637">
    <property type="term" value="P:acyl-CoA metabolic process"/>
    <property type="evidence" value="ECO:0007669"/>
    <property type="project" value="InterPro"/>
</dbReference>
<dbReference type="PIRSF" id="PIRSF016521">
    <property type="entry name" value="Acyl-CoA_hydro"/>
    <property type="match status" value="1"/>
</dbReference>
<evidence type="ECO:0000256" key="1">
    <source>
        <dbReference type="ARBA" id="ARBA00006538"/>
    </source>
</evidence>
<gene>
    <name evidence="5" type="ORF">AZ34_06455</name>
</gene>
<dbReference type="AlphaFoldDB" id="A0A016XFX1"/>
<dbReference type="InterPro" id="IPR029058">
    <property type="entry name" value="AB_hydrolase_fold"/>
</dbReference>
<evidence type="ECO:0000313" key="5">
    <source>
        <dbReference type="EMBL" id="EYC50741.1"/>
    </source>
</evidence>
<feature type="domain" description="BAAT/Acyl-CoA thioester hydrolase C-terminal" evidence="4">
    <location>
        <begin position="198"/>
        <end position="421"/>
    </location>
</feature>
<evidence type="ECO:0000259" key="4">
    <source>
        <dbReference type="Pfam" id="PF08840"/>
    </source>
</evidence>
<name>A0A016XFX1_9BURK</name>
<dbReference type="GO" id="GO:0047617">
    <property type="term" value="F:fatty acyl-CoA hydrolase activity"/>
    <property type="evidence" value="ECO:0007669"/>
    <property type="project" value="TreeGrafter"/>
</dbReference>
<evidence type="ECO:0000313" key="6">
    <source>
        <dbReference type="Proteomes" id="UP000023268"/>
    </source>
</evidence>
<dbReference type="Gene3D" id="3.40.50.1820">
    <property type="entry name" value="alpha/beta hydrolase"/>
    <property type="match status" value="1"/>
</dbReference>
<feature type="active site" description="Charge relay system" evidence="2">
    <location>
        <position position="369"/>
    </location>
</feature>
<dbReference type="InterPro" id="IPR006862">
    <property type="entry name" value="Thio_Ohase/aa_AcTrfase"/>
</dbReference>
<dbReference type="PANTHER" id="PTHR10824">
    <property type="entry name" value="ACYL-COENZYME A THIOESTERASE-RELATED"/>
    <property type="match status" value="1"/>
</dbReference>
<reference evidence="5 6" key="1">
    <citation type="submission" date="2014-02" db="EMBL/GenBank/DDBJ databases">
        <title>Draft Genome of Hylemonella gracilis isolated from the Niagara River.</title>
        <authorList>
            <person name="Pawlowski D.R."/>
            <person name="Koudelka G.B."/>
        </authorList>
    </citation>
    <scope>NUCLEOTIDE SEQUENCE [LARGE SCALE GENOMIC DNA]</scope>
    <source>
        <strain evidence="5 6">Niagara R</strain>
    </source>
</reference>
<feature type="domain" description="Acyl-CoA thioester hydrolase/bile acid-CoA amino acid N-acetyltransferase" evidence="3">
    <location>
        <begin position="13"/>
        <end position="134"/>
    </location>
</feature>
<evidence type="ECO:0000256" key="2">
    <source>
        <dbReference type="PIRSR" id="PIRSR016521-1"/>
    </source>
</evidence>
<dbReference type="Gene3D" id="2.60.40.2240">
    <property type="entry name" value="Acyl-CoA thioester hydrolase/BAAT N-terminal domain"/>
    <property type="match status" value="1"/>
</dbReference>
<dbReference type="EMBL" id="JEMG01000001">
    <property type="protein sequence ID" value="EYC50741.1"/>
    <property type="molecule type" value="Genomic_DNA"/>
</dbReference>
<dbReference type="RefSeq" id="WP_035606058.1">
    <property type="nucleotide sequence ID" value="NZ_JEMG01000001.1"/>
</dbReference>
<keyword evidence="5" id="KW-0378">Hydrolase</keyword>
<dbReference type="InterPro" id="IPR014940">
    <property type="entry name" value="BAAT_C"/>
</dbReference>
<dbReference type="eggNOG" id="COG1073">
    <property type="taxonomic scope" value="Bacteria"/>
</dbReference>
<accession>A0A016XFX1</accession>
<dbReference type="Proteomes" id="UP000023268">
    <property type="component" value="Unassembled WGS sequence"/>
</dbReference>
<comment type="caution">
    <text evidence="5">The sequence shown here is derived from an EMBL/GenBank/DDBJ whole genome shotgun (WGS) entry which is preliminary data.</text>
</comment>
<proteinExistence type="inferred from homology"/>
<feature type="active site" description="Charge relay system" evidence="2">
    <location>
        <position position="227"/>
    </location>
</feature>
<dbReference type="PANTHER" id="PTHR10824:SF4">
    <property type="entry name" value="ACYL-COENZYME A THIOESTERASE 1-LIKE"/>
    <property type="match status" value="1"/>
</dbReference>
<comment type="similarity">
    <text evidence="1">Belongs to the C/M/P thioester hydrolase family.</text>
</comment>
<sequence>MKFDTLPETCLVDETIVIRVLDLQPGARVSLKLWSRLDQITLLSTANFTADSNGVVDLGSHAPDSGSYDGVDAMGLFWSRAPVDGEIAKGFESVSRDPLTATLVAEAKDGGTSIAHSIRRVYLGPGVVSREVRENGLVGKMFEPAQPGPHRAVLVVGGSNGGLAWSQEMAALLASHGYAALALAYFAAEGLPPTLDRIPLEYFETALAWLSAQTSVAADCIGVVGVSRGGELALLLGATYPKIRAVVAYVPSGILWPAYPESGYGAWTLNGHEIPYAQTLSYEQWDQALAAGEARGDSFDWYFIPLRDASYADRAAIRVEKINGPVLMITGIDDKLWPSTELTAFAVERFKRQSFRHRVEHLAYAGAGHSIAWPNGPTTMLKSRHPVSGEEMDMGGTPEGTARARQDSWPKMLAFLGSALADA</sequence>
<feature type="active site" description="Charge relay system" evidence="2">
    <location>
        <position position="334"/>
    </location>
</feature>
<protein>
    <submittedName>
        <fullName evidence="5">Palmitoyl-CoA hydrolase</fullName>
    </submittedName>
</protein>
<dbReference type="GO" id="GO:0006631">
    <property type="term" value="P:fatty acid metabolic process"/>
    <property type="evidence" value="ECO:0007669"/>
    <property type="project" value="TreeGrafter"/>
</dbReference>
<dbReference type="Pfam" id="PF04775">
    <property type="entry name" value="Bile_Hydr_Trans"/>
    <property type="match status" value="1"/>
</dbReference>